<protein>
    <recommendedName>
        <fullName evidence="7">ESAT-6 protein secretion system EspG family protein</fullName>
    </recommendedName>
</protein>
<dbReference type="RefSeq" id="WP_345497986.1">
    <property type="nucleotide sequence ID" value="NZ_BAABJM010000005.1"/>
</dbReference>
<proteinExistence type="inferred from homology"/>
<dbReference type="Pfam" id="PF14011">
    <property type="entry name" value="ESX-1_EspG"/>
    <property type="match status" value="1"/>
</dbReference>
<dbReference type="InterPro" id="IPR025734">
    <property type="entry name" value="EspG"/>
</dbReference>
<evidence type="ECO:0000313" key="5">
    <source>
        <dbReference type="EMBL" id="GAA5063140.1"/>
    </source>
</evidence>
<comment type="subcellular location">
    <subcellularLocation>
        <location evidence="1">Cytoplasm</location>
    </subcellularLocation>
</comment>
<reference evidence="6" key="1">
    <citation type="journal article" date="2019" name="Int. J. Syst. Evol. Microbiol.">
        <title>The Global Catalogue of Microorganisms (GCM) 10K type strain sequencing project: providing services to taxonomists for standard genome sequencing and annotation.</title>
        <authorList>
            <consortium name="The Broad Institute Genomics Platform"/>
            <consortium name="The Broad Institute Genome Sequencing Center for Infectious Disease"/>
            <person name="Wu L."/>
            <person name="Ma J."/>
        </authorList>
    </citation>
    <scope>NUCLEOTIDE SEQUENCE [LARGE SCALE GENOMIC DNA]</scope>
    <source>
        <strain evidence="6">JCM 18298</strain>
    </source>
</reference>
<evidence type="ECO:0000256" key="2">
    <source>
        <dbReference type="ARBA" id="ARBA00006411"/>
    </source>
</evidence>
<evidence type="ECO:0000256" key="4">
    <source>
        <dbReference type="ARBA" id="ARBA00023186"/>
    </source>
</evidence>
<evidence type="ECO:0008006" key="7">
    <source>
        <dbReference type="Google" id="ProtNLM"/>
    </source>
</evidence>
<evidence type="ECO:0000256" key="3">
    <source>
        <dbReference type="ARBA" id="ARBA00022490"/>
    </source>
</evidence>
<keyword evidence="6" id="KW-1185">Reference proteome</keyword>
<evidence type="ECO:0000313" key="6">
    <source>
        <dbReference type="Proteomes" id="UP001500603"/>
    </source>
</evidence>
<organism evidence="5 6">
    <name type="scientific">Nocardia callitridis</name>
    <dbReference type="NCBI Taxonomy" id="648753"/>
    <lineage>
        <taxon>Bacteria</taxon>
        <taxon>Bacillati</taxon>
        <taxon>Actinomycetota</taxon>
        <taxon>Actinomycetes</taxon>
        <taxon>Mycobacteriales</taxon>
        <taxon>Nocardiaceae</taxon>
        <taxon>Nocardia</taxon>
    </lineage>
</organism>
<evidence type="ECO:0000256" key="1">
    <source>
        <dbReference type="ARBA" id="ARBA00004496"/>
    </source>
</evidence>
<sequence length="269" mass="30800">MNLSWHFTGIEFQVLCEKYRSGAMPTPLFYTLDEPMTLDESAQLKEKTWEELRAKWDPTWDAMIDVMVSPEIYIRLRGWDELDMDNGQSRIYMHFARSGAQAFKFEQKPGKTFWHTEGFIVTECDPRDLAGAVVRSLPEVDAGRMSSTPVVTDPQDHIGHGGGSFFKDEDDEDTPARASAKFFERRADLTGTVLIVQGRSKFGPRGIHETKLLWRDVIGDGRYVMAMDDAPIAVATGRQQFADRIQKHIDNLMQRLDTHWEAGHPEDRF</sequence>
<name>A0ABP9KPP6_9NOCA</name>
<gene>
    <name evidence="5" type="ORF">GCM10023318_47470</name>
</gene>
<accession>A0ABP9KPP6</accession>
<keyword evidence="3" id="KW-0963">Cytoplasm</keyword>
<dbReference type="Proteomes" id="UP001500603">
    <property type="component" value="Unassembled WGS sequence"/>
</dbReference>
<comment type="similarity">
    <text evidence="2">Belongs to the EspG family.</text>
</comment>
<comment type="caution">
    <text evidence="5">The sequence shown here is derived from an EMBL/GenBank/DDBJ whole genome shotgun (WGS) entry which is preliminary data.</text>
</comment>
<dbReference type="EMBL" id="BAABJM010000005">
    <property type="protein sequence ID" value="GAA5063140.1"/>
    <property type="molecule type" value="Genomic_DNA"/>
</dbReference>
<keyword evidence="4" id="KW-0143">Chaperone</keyword>